<dbReference type="AlphaFoldDB" id="A0A5J6WSX8"/>
<dbReference type="RefSeq" id="WP_019442753.1">
    <property type="nucleotide sequence ID" value="NZ_ALOE01000036.1"/>
</dbReference>
<dbReference type="OrthoDB" id="5916374at2"/>
<protein>
    <recommendedName>
        <fullName evidence="3">AraC-type arabinose-binding/dimerisation domain-containing protein</fullName>
    </recommendedName>
</protein>
<gene>
    <name evidence="1" type="ORF">FR932_17640</name>
</gene>
<evidence type="ECO:0008006" key="3">
    <source>
        <dbReference type="Google" id="ProtNLM"/>
    </source>
</evidence>
<keyword evidence="2" id="KW-1185">Reference proteome</keyword>
<reference evidence="1 2" key="1">
    <citation type="submission" date="2019-09" db="EMBL/GenBank/DDBJ databases">
        <title>Hybrid Assembly of the complete Genome of the Deep-Sea Bacterium Moritella marina from long Nanopore and Illumina reads.</title>
        <authorList>
            <person name="Magin S."/>
            <person name="Georgoulis A."/>
            <person name="Papadimitriou K."/>
            <person name="Iliakis G."/>
            <person name="Vorgias C.E."/>
        </authorList>
    </citation>
    <scope>NUCLEOTIDE SEQUENCE [LARGE SCALE GENOMIC DNA]</scope>
    <source>
        <strain evidence="1 2">MP-1</strain>
    </source>
</reference>
<organism evidence="1 2">
    <name type="scientific">Moritella marina ATCC 15381</name>
    <dbReference type="NCBI Taxonomy" id="1202962"/>
    <lineage>
        <taxon>Bacteria</taxon>
        <taxon>Pseudomonadati</taxon>
        <taxon>Pseudomonadota</taxon>
        <taxon>Gammaproteobacteria</taxon>
        <taxon>Alteromonadales</taxon>
        <taxon>Moritellaceae</taxon>
        <taxon>Moritella</taxon>
    </lineage>
</organism>
<dbReference type="KEGG" id="mmaa:FR932_17640"/>
<name>A0A5J6WSX8_MORMI</name>
<accession>A0A5J6WSX8</accession>
<dbReference type="Proteomes" id="UP000327424">
    <property type="component" value="Chromosome"/>
</dbReference>
<dbReference type="EMBL" id="CP044399">
    <property type="protein sequence ID" value="QFI39522.1"/>
    <property type="molecule type" value="Genomic_DNA"/>
</dbReference>
<evidence type="ECO:0000313" key="2">
    <source>
        <dbReference type="Proteomes" id="UP000327424"/>
    </source>
</evidence>
<proteinExistence type="predicted"/>
<evidence type="ECO:0000313" key="1">
    <source>
        <dbReference type="EMBL" id="QFI39522.1"/>
    </source>
</evidence>
<sequence>MSLPIEYNRFSLLTSEKTKRQRQHKAQLLLLRSGELNIRLGKTLFKLNQSQSIWLPHDCLYSLESISASQIDIFTFSARVTASLPTTLRQCPASPLLRVLCDELETIDNTSSAAQHLFQVCLDQAHKLTEHH</sequence>